<dbReference type="PANTHER" id="PTHR35332">
    <property type="entry name" value="REGULATION OF ENOLASE PROTEIN 1"/>
    <property type="match status" value="1"/>
</dbReference>
<dbReference type="EMBL" id="RIAR02000001">
    <property type="protein sequence ID" value="NSL87411.1"/>
    <property type="molecule type" value="Genomic_DNA"/>
</dbReference>
<dbReference type="InterPro" id="IPR009784">
    <property type="entry name" value="DUF1349"/>
</dbReference>
<sequence length="222" mass="24556">MKKKLHLLNCLLILCCSAMAATPADSIQVKGIPHSFSWINTPKSFQVTDNALTITGAKGSDFFNYPGGNYNVATAPILAFTPDKDFILTVKVKVDFRKEYDGGAIYLMADSTQWLKFLFEFTGDKKMLVCSSVTNTYTDGSNNAFAPTNEVYLRLSKSGNMYGFFYSFDGKAWESARMVNFQPKGPCRLGFSSQSPLGESCTSTFSEISYIPRAYKSNKTGL</sequence>
<dbReference type="Proteomes" id="UP000281028">
    <property type="component" value="Unassembled WGS sequence"/>
</dbReference>
<dbReference type="RefSeq" id="WP_127039584.1">
    <property type="nucleotide sequence ID" value="NZ_JAABOK010000004.1"/>
</dbReference>
<name>A0A3S1D1A2_9BACT</name>
<dbReference type="AlphaFoldDB" id="A0A3S1D1A2"/>
<dbReference type="GO" id="GO:0005975">
    <property type="term" value="P:carbohydrate metabolic process"/>
    <property type="evidence" value="ECO:0007669"/>
    <property type="project" value="UniProtKB-ARBA"/>
</dbReference>
<evidence type="ECO:0000313" key="2">
    <source>
        <dbReference type="Proteomes" id="UP000281028"/>
    </source>
</evidence>
<organism evidence="1 2">
    <name type="scientific">Chitinophaga solisilvae</name>
    <dbReference type="NCBI Taxonomy" id="1233460"/>
    <lineage>
        <taxon>Bacteria</taxon>
        <taxon>Pseudomonadati</taxon>
        <taxon>Bacteroidota</taxon>
        <taxon>Chitinophagia</taxon>
        <taxon>Chitinophagales</taxon>
        <taxon>Chitinophagaceae</taxon>
        <taxon>Chitinophaga</taxon>
    </lineage>
</organism>
<dbReference type="SUPFAM" id="SSF49899">
    <property type="entry name" value="Concanavalin A-like lectins/glucanases"/>
    <property type="match status" value="1"/>
</dbReference>
<gene>
    <name evidence="1" type="ORF">ECE50_011250</name>
</gene>
<proteinExistence type="predicted"/>
<dbReference type="InterPro" id="IPR013320">
    <property type="entry name" value="ConA-like_dom_sf"/>
</dbReference>
<dbReference type="Pfam" id="PF07081">
    <property type="entry name" value="DUF1349"/>
    <property type="match status" value="1"/>
</dbReference>
<dbReference type="OrthoDB" id="9808724at2"/>
<reference evidence="1" key="1">
    <citation type="submission" date="2020-05" db="EMBL/GenBank/DDBJ databases">
        <title>Chitinophaga laudate sp. nov., isolated from a tropical peat swamp.</title>
        <authorList>
            <person name="Goh C.B.S."/>
            <person name="Lee M.S."/>
            <person name="Parimannan S."/>
            <person name="Pasbakhsh P."/>
            <person name="Yule C.M."/>
            <person name="Rajandas H."/>
            <person name="Loke S."/>
            <person name="Croft L."/>
            <person name="Tan J.B.L."/>
        </authorList>
    </citation>
    <scope>NUCLEOTIDE SEQUENCE</scope>
    <source>
        <strain evidence="1">Mgbs1</strain>
    </source>
</reference>
<keyword evidence="2" id="KW-1185">Reference proteome</keyword>
<dbReference type="Gene3D" id="2.60.120.200">
    <property type="match status" value="1"/>
</dbReference>
<comment type="caution">
    <text evidence="1">The sequence shown here is derived from an EMBL/GenBank/DDBJ whole genome shotgun (WGS) entry which is preliminary data.</text>
</comment>
<accession>A0A3S1D1A2</accession>
<dbReference type="GO" id="GO:0004553">
    <property type="term" value="F:hydrolase activity, hydrolyzing O-glycosyl compounds"/>
    <property type="evidence" value="ECO:0007669"/>
    <property type="project" value="UniProtKB-ARBA"/>
</dbReference>
<dbReference type="PANTHER" id="PTHR35332:SF2">
    <property type="entry name" value="REGULATION OF ENOLASE PROTEIN 1"/>
    <property type="match status" value="1"/>
</dbReference>
<evidence type="ECO:0000313" key="1">
    <source>
        <dbReference type="EMBL" id="NSL87411.1"/>
    </source>
</evidence>
<protein>
    <submittedName>
        <fullName evidence="1">DUF1349 domain-containing protein</fullName>
    </submittedName>
</protein>